<proteinExistence type="predicted"/>
<dbReference type="InterPro" id="IPR011042">
    <property type="entry name" value="6-blade_b-propeller_TolB-like"/>
</dbReference>
<reference evidence="3" key="1">
    <citation type="journal article" date="2021" name="New Phytol.">
        <title>Evolutionary innovations through gain and loss of genes in the ectomycorrhizal Boletales.</title>
        <authorList>
            <person name="Wu G."/>
            <person name="Miyauchi S."/>
            <person name="Morin E."/>
            <person name="Kuo A."/>
            <person name="Drula E."/>
            <person name="Varga T."/>
            <person name="Kohler A."/>
            <person name="Feng B."/>
            <person name="Cao Y."/>
            <person name="Lipzen A."/>
            <person name="Daum C."/>
            <person name="Hundley H."/>
            <person name="Pangilinan J."/>
            <person name="Johnson J."/>
            <person name="Barry K."/>
            <person name="LaButti K."/>
            <person name="Ng V."/>
            <person name="Ahrendt S."/>
            <person name="Min B."/>
            <person name="Choi I.G."/>
            <person name="Park H."/>
            <person name="Plett J.M."/>
            <person name="Magnuson J."/>
            <person name="Spatafora J.W."/>
            <person name="Nagy L.G."/>
            <person name="Henrissat B."/>
            <person name="Grigoriev I.V."/>
            <person name="Yang Z.L."/>
            <person name="Xu J."/>
            <person name="Martin F.M."/>
        </authorList>
    </citation>
    <scope>NUCLEOTIDE SEQUENCE</scope>
    <source>
        <strain evidence="3">KKN 215</strain>
    </source>
</reference>
<dbReference type="PANTHER" id="PTHR47064">
    <property type="entry name" value="PUTATIVE (AFU_ORTHOLOGUE AFUA_1G08990)-RELATED"/>
    <property type="match status" value="1"/>
</dbReference>
<evidence type="ECO:0000313" key="4">
    <source>
        <dbReference type="Proteomes" id="UP000813824"/>
    </source>
</evidence>
<accession>A0A8K0XJT8</accession>
<organism evidence="3 4">
    <name type="scientific">Cristinia sonorae</name>
    <dbReference type="NCBI Taxonomy" id="1940300"/>
    <lineage>
        <taxon>Eukaryota</taxon>
        <taxon>Fungi</taxon>
        <taxon>Dikarya</taxon>
        <taxon>Basidiomycota</taxon>
        <taxon>Agaricomycotina</taxon>
        <taxon>Agaricomycetes</taxon>
        <taxon>Agaricomycetidae</taxon>
        <taxon>Agaricales</taxon>
        <taxon>Pleurotineae</taxon>
        <taxon>Stephanosporaceae</taxon>
        <taxon>Cristinia</taxon>
    </lineage>
</organism>
<evidence type="ECO:0000313" key="3">
    <source>
        <dbReference type="EMBL" id="KAH8077740.1"/>
    </source>
</evidence>
<gene>
    <name evidence="3" type="ORF">BXZ70DRAFT_1002861</name>
</gene>
<dbReference type="PANTHER" id="PTHR47064:SF2">
    <property type="entry name" value="SMP-30_GLUCONOLACTONASE_LRE-LIKE REGION DOMAIN-CONTAINING PROTEIN-RELATED"/>
    <property type="match status" value="1"/>
</dbReference>
<dbReference type="SUPFAM" id="SSF63829">
    <property type="entry name" value="Calcium-dependent phosphotriesterase"/>
    <property type="match status" value="1"/>
</dbReference>
<protein>
    <submittedName>
        <fullName evidence="3">D-lactonohydrolase-like protein</fullName>
    </submittedName>
</protein>
<dbReference type="Pfam" id="PF08450">
    <property type="entry name" value="SGL"/>
    <property type="match status" value="1"/>
</dbReference>
<keyword evidence="1" id="KW-0732">Signal</keyword>
<dbReference type="AlphaFoldDB" id="A0A8K0XJT8"/>
<dbReference type="OrthoDB" id="423498at2759"/>
<feature type="chain" id="PRO_5035434220" evidence="1">
    <location>
        <begin position="31"/>
        <end position="405"/>
    </location>
</feature>
<feature type="signal peptide" evidence="1">
    <location>
        <begin position="1"/>
        <end position="30"/>
    </location>
</feature>
<dbReference type="InterPro" id="IPR013658">
    <property type="entry name" value="SGL"/>
</dbReference>
<name>A0A8K0XJT8_9AGAR</name>
<evidence type="ECO:0000256" key="1">
    <source>
        <dbReference type="SAM" id="SignalP"/>
    </source>
</evidence>
<dbReference type="InterPro" id="IPR052988">
    <property type="entry name" value="Oryzine_lactonohydrolase"/>
</dbReference>
<dbReference type="EMBL" id="JAEVFJ010000062">
    <property type="protein sequence ID" value="KAH8077740.1"/>
    <property type="molecule type" value="Genomic_DNA"/>
</dbReference>
<feature type="domain" description="SMP-30/Gluconolactonase/LRE-like region" evidence="2">
    <location>
        <begin position="102"/>
        <end position="382"/>
    </location>
</feature>
<sequence length="405" mass="43582">MRFTCVHGRQAVLFTIANALTAATAPTVSGSNNQVVFINPKDTNVFGPKATFRDNTFGTFFNPTNTAPPFFQAFHPSFSSVLGRSPSIKRIASDPTFAFAHEAPIWLEETDEVTFASNAGGPLGRSDLERNNQVGKISLKEAERMIENGVKDVNVTVTKFSLPETVQMTNGGTGPVNGSLLLVNSGRGSLPPSIVLANPQTPFNATVLLDNYFGRQFNSINDVKIHPISKAIFFTDPPYGYLNGFRPEPLLPSQVYRFDPFTGVVSVVADGFDRMNGIAFTQDGDKVYIGDSGAGGGFLGNNQTEPATIYAFDVDPVSQTFRNRSVFAFVDTGIPDGLQIDTQGNVYAGCGDGIHVFNPSGLLIGKIYFGTSVANMVFAGKGRLVVMRETEVYLVTLDAEGLILS</sequence>
<comment type="caution">
    <text evidence="3">The sequence shown here is derived from an EMBL/GenBank/DDBJ whole genome shotgun (WGS) entry which is preliminary data.</text>
</comment>
<dbReference type="Proteomes" id="UP000813824">
    <property type="component" value="Unassembled WGS sequence"/>
</dbReference>
<dbReference type="Gene3D" id="2.120.10.30">
    <property type="entry name" value="TolB, C-terminal domain"/>
    <property type="match status" value="1"/>
</dbReference>
<evidence type="ECO:0000259" key="2">
    <source>
        <dbReference type="Pfam" id="PF08450"/>
    </source>
</evidence>
<keyword evidence="4" id="KW-1185">Reference proteome</keyword>